<reference evidence="4" key="2">
    <citation type="submission" date="2021-01" db="EMBL/GenBank/DDBJ databases">
        <authorList>
            <person name="Kang M."/>
        </authorList>
    </citation>
    <scope>NUCLEOTIDE SEQUENCE</scope>
    <source>
        <strain evidence="4">KACC 17527</strain>
    </source>
</reference>
<evidence type="ECO:0000256" key="2">
    <source>
        <dbReference type="SAM" id="Phobius"/>
    </source>
</evidence>
<dbReference type="InterPro" id="IPR011723">
    <property type="entry name" value="Znf/thioredoxin_put"/>
</dbReference>
<feature type="domain" description="Zinc finger/thioredoxin putative" evidence="3">
    <location>
        <begin position="3"/>
        <end position="39"/>
    </location>
</feature>
<dbReference type="Pfam" id="PF13719">
    <property type="entry name" value="Zn_ribbon_5"/>
    <property type="match status" value="1"/>
</dbReference>
<proteinExistence type="predicted"/>
<accession>A0A934WQB1</accession>
<dbReference type="Pfam" id="PF11906">
    <property type="entry name" value="DUF3426"/>
    <property type="match status" value="1"/>
</dbReference>
<name>A0A934WQB1_9BURK</name>
<feature type="transmembrane region" description="Helical" evidence="2">
    <location>
        <begin position="186"/>
        <end position="207"/>
    </location>
</feature>
<feature type="compositionally biased region" description="Acidic residues" evidence="1">
    <location>
        <begin position="155"/>
        <end position="165"/>
    </location>
</feature>
<comment type="caution">
    <text evidence="4">The sequence shown here is derived from an EMBL/GenBank/DDBJ whole genome shotgun (WGS) entry which is preliminary data.</text>
</comment>
<keyword evidence="2" id="KW-0812">Transmembrane</keyword>
<gene>
    <name evidence="4" type="ORF">JJB11_23895</name>
</gene>
<sequence>MSLITSCPACGTMFRVVPDQLKISEGWVRCGHCSEVFDATAHLTDESVLGNLPEAKATTHAPLPPPSPPDDQATTPDTLQPRPADLYARPTAGAEDQADSRSTDPSDFFLADEADPALEPSPLDAPFVFRRSEITLSDLGPETGREGQALSGDFDREEDEDDDEDVPNVSFVRKARRQAWWTRPGVRLVLALLALVLGLLLALQVAWQDRDRLALAQPMLRPALQHMCDALHCTIGPPRQIDAILIDSSAFNRLRNDTYRLSFTLRNTAPTQVAAPAMELTITDSQDQTVVRRVLSPAELGSADGVIPAAGEWSRTVGVRVDPGSAARVAGYRLLAFYP</sequence>
<reference evidence="4" key="1">
    <citation type="journal article" date="2012" name="J. Microbiol. Biotechnol.">
        <title>Ramlibacter ginsenosidimutans sp. nov., with ginsenoside-converting activity.</title>
        <authorList>
            <person name="Wang L."/>
            <person name="An D.S."/>
            <person name="Kim S.G."/>
            <person name="Jin F.X."/>
            <person name="Kim S.C."/>
            <person name="Lee S.T."/>
            <person name="Im W.T."/>
        </authorList>
    </citation>
    <scope>NUCLEOTIDE SEQUENCE</scope>
    <source>
        <strain evidence="4">KACC 17527</strain>
    </source>
</reference>
<organism evidence="4 5">
    <name type="scientific">Ramlibacter ginsenosidimutans</name>
    <dbReference type="NCBI Taxonomy" id="502333"/>
    <lineage>
        <taxon>Bacteria</taxon>
        <taxon>Pseudomonadati</taxon>
        <taxon>Pseudomonadota</taxon>
        <taxon>Betaproteobacteria</taxon>
        <taxon>Burkholderiales</taxon>
        <taxon>Comamonadaceae</taxon>
        <taxon>Ramlibacter</taxon>
    </lineage>
</organism>
<feature type="compositionally biased region" description="Low complexity" evidence="1">
    <location>
        <begin position="70"/>
        <end position="81"/>
    </location>
</feature>
<evidence type="ECO:0000313" key="4">
    <source>
        <dbReference type="EMBL" id="MBK6009152.1"/>
    </source>
</evidence>
<evidence type="ECO:0000313" key="5">
    <source>
        <dbReference type="Proteomes" id="UP000630528"/>
    </source>
</evidence>
<dbReference type="Proteomes" id="UP000630528">
    <property type="component" value="Unassembled WGS sequence"/>
</dbReference>
<evidence type="ECO:0000259" key="3">
    <source>
        <dbReference type="Pfam" id="PF13719"/>
    </source>
</evidence>
<evidence type="ECO:0000256" key="1">
    <source>
        <dbReference type="SAM" id="MobiDB-lite"/>
    </source>
</evidence>
<dbReference type="RefSeq" id="WP_201177538.1">
    <property type="nucleotide sequence ID" value="NZ_JAEPWM010000015.1"/>
</dbReference>
<protein>
    <submittedName>
        <fullName evidence="4">Zinc-ribbon domain-containing protein</fullName>
    </submittedName>
</protein>
<dbReference type="EMBL" id="JAEPWM010000015">
    <property type="protein sequence ID" value="MBK6009152.1"/>
    <property type="molecule type" value="Genomic_DNA"/>
</dbReference>
<feature type="region of interest" description="Disordered" evidence="1">
    <location>
        <begin position="56"/>
        <end position="85"/>
    </location>
</feature>
<keyword evidence="5" id="KW-1185">Reference proteome</keyword>
<keyword evidence="2" id="KW-0472">Membrane</keyword>
<feature type="region of interest" description="Disordered" evidence="1">
    <location>
        <begin position="136"/>
        <end position="165"/>
    </location>
</feature>
<dbReference type="InterPro" id="IPR021834">
    <property type="entry name" value="DUF3426"/>
</dbReference>
<keyword evidence="2" id="KW-1133">Transmembrane helix</keyword>
<dbReference type="AlphaFoldDB" id="A0A934WQB1"/>
<dbReference type="NCBIfam" id="TIGR02098">
    <property type="entry name" value="MJ0042_CXXC"/>
    <property type="match status" value="1"/>
</dbReference>